<dbReference type="AlphaFoldDB" id="A0A423H4R9"/>
<evidence type="ECO:0000313" key="2">
    <source>
        <dbReference type="Proteomes" id="UP000286071"/>
    </source>
</evidence>
<reference evidence="1 2" key="1">
    <citation type="submission" date="2016-10" db="EMBL/GenBank/DDBJ databases">
        <title>Comparative genome analysis of multiple Pseudomonas spp. focuses on biocontrol and plant growth promoting traits.</title>
        <authorList>
            <person name="Tao X.-Y."/>
            <person name="Taylor C.G."/>
        </authorList>
    </citation>
    <scope>NUCLEOTIDE SEQUENCE [LARGE SCALE GENOMIC DNA]</scope>
    <source>
        <strain evidence="1 2">48H11</strain>
    </source>
</reference>
<proteinExistence type="predicted"/>
<name>A0A423H4R9_9PSED</name>
<protein>
    <recommendedName>
        <fullName evidence="3">Three-Cys-motif partner protein TcmP</fullName>
    </recommendedName>
</protein>
<dbReference type="OrthoDB" id="275124at2"/>
<evidence type="ECO:0000313" key="1">
    <source>
        <dbReference type="EMBL" id="RON08176.1"/>
    </source>
</evidence>
<evidence type="ECO:0008006" key="3">
    <source>
        <dbReference type="Google" id="ProtNLM"/>
    </source>
</evidence>
<gene>
    <name evidence="1" type="ORF">BK659_16595</name>
</gene>
<sequence>MAKEEKYKWDLSAGIYPRIDPHSKIKHQIIQDYIRSYITVVMSNQQIPRIGINIVDGFCGGGIYKDDGGRGDHFGSPIIALDAVRETVAEINIQRNMPREVLAQNFFIDIKKDNIDYLNAVLATKGHGHRLGSDIFTLKSRFTDALPSVIKKIQEFKFSERSLFLLDQYAYKDVPFSSIRTIFKSLANAEVLLTFNVDSLIDYLSEREENKKALQNIDLEKYIPWEKLRSLKATMRHEWQHLIQRFLAEGILKESGADFMTVFFITPGGHNPRTYWFIHLAKSYRANAVMKQIHWKYGNNFSHSMTPALFVGYDANKDIHVTDQYALGFGQEHHFSGVTGKRIEAELSEFLPKKIYDQPQLSFSQMMIGMANNTMADEKIVKQSLHGPIMNGDIEVYDKDSRTRRRKGSSIKSSDIIIPSPQRTIFFIPSAPYLKLDV</sequence>
<dbReference type="InterPro" id="IPR031009">
    <property type="entry name" value="Tcm_partner"/>
</dbReference>
<comment type="caution">
    <text evidence="1">The sequence shown here is derived from an EMBL/GenBank/DDBJ whole genome shotgun (WGS) entry which is preliminary data.</text>
</comment>
<accession>A0A423H4R9</accession>
<dbReference type="EMBL" id="MOBJ01000010">
    <property type="protein sequence ID" value="RON08176.1"/>
    <property type="molecule type" value="Genomic_DNA"/>
</dbReference>
<dbReference type="NCBIfam" id="TIGR04474">
    <property type="entry name" value="tcm_partner"/>
    <property type="match status" value="1"/>
</dbReference>
<dbReference type="Proteomes" id="UP000286071">
    <property type="component" value="Unassembled WGS sequence"/>
</dbReference>
<dbReference type="RefSeq" id="WP_123426198.1">
    <property type="nucleotide sequence ID" value="NZ_MOBJ01000010.1"/>
</dbReference>
<organism evidence="1 2">
    <name type="scientific">Pseudomonas brassicacearum</name>
    <dbReference type="NCBI Taxonomy" id="930166"/>
    <lineage>
        <taxon>Bacteria</taxon>
        <taxon>Pseudomonadati</taxon>
        <taxon>Pseudomonadota</taxon>
        <taxon>Gammaproteobacteria</taxon>
        <taxon>Pseudomonadales</taxon>
        <taxon>Pseudomonadaceae</taxon>
        <taxon>Pseudomonas</taxon>
    </lineage>
</organism>